<accession>A0A1G6GDK9</accession>
<reference evidence="2 3" key="1">
    <citation type="submission" date="2016-06" db="EMBL/GenBank/DDBJ databases">
        <authorList>
            <person name="Olsen C.W."/>
            <person name="Carey S."/>
            <person name="Hinshaw L."/>
            <person name="Karasin A.I."/>
        </authorList>
    </citation>
    <scope>NUCLEOTIDE SEQUENCE [LARGE SCALE GENOMIC DNA]</scope>
    <source>
        <strain evidence="2 3">LZ-22</strain>
    </source>
</reference>
<dbReference type="RefSeq" id="WP_217633967.1">
    <property type="nucleotide sequence ID" value="NZ_FMYF01000001.1"/>
</dbReference>
<evidence type="ECO:0008006" key="4">
    <source>
        <dbReference type="Google" id="ProtNLM"/>
    </source>
</evidence>
<dbReference type="EMBL" id="FMYF01000001">
    <property type="protein sequence ID" value="SDB80077.1"/>
    <property type="molecule type" value="Genomic_DNA"/>
</dbReference>
<evidence type="ECO:0000313" key="2">
    <source>
        <dbReference type="EMBL" id="SDB80077.1"/>
    </source>
</evidence>
<evidence type="ECO:0000256" key="1">
    <source>
        <dbReference type="SAM" id="MobiDB-lite"/>
    </source>
</evidence>
<sequence length="67" mass="8120">MTELEDTWWYCIKHHAVEHYGGCRAADRLGPYDTREEAQHALERVSERNEAWDEDPRWNDDEDDKDR</sequence>
<evidence type="ECO:0000313" key="3">
    <source>
        <dbReference type="Proteomes" id="UP000199086"/>
    </source>
</evidence>
<protein>
    <recommendedName>
        <fullName evidence="4">SPOR domain-containing protein</fullName>
    </recommendedName>
</protein>
<keyword evidence="3" id="KW-1185">Reference proteome</keyword>
<feature type="compositionally biased region" description="Basic and acidic residues" evidence="1">
    <location>
        <begin position="40"/>
        <end position="59"/>
    </location>
</feature>
<organism evidence="2 3">
    <name type="scientific">Raineyella antarctica</name>
    <dbReference type="NCBI Taxonomy" id="1577474"/>
    <lineage>
        <taxon>Bacteria</taxon>
        <taxon>Bacillati</taxon>
        <taxon>Actinomycetota</taxon>
        <taxon>Actinomycetes</taxon>
        <taxon>Propionibacteriales</taxon>
        <taxon>Propionibacteriaceae</taxon>
        <taxon>Raineyella</taxon>
    </lineage>
</organism>
<dbReference type="AlphaFoldDB" id="A0A1G6GDK9"/>
<dbReference type="Proteomes" id="UP000199086">
    <property type="component" value="Unassembled WGS sequence"/>
</dbReference>
<gene>
    <name evidence="2" type="ORF">GA0111570_101352</name>
</gene>
<dbReference type="STRING" id="1577474.GA0111570_101352"/>
<name>A0A1G6GDK9_9ACTN</name>
<proteinExistence type="predicted"/>
<feature type="region of interest" description="Disordered" evidence="1">
    <location>
        <begin position="40"/>
        <end position="67"/>
    </location>
</feature>